<dbReference type="AlphaFoldDB" id="A0A0S7Y194"/>
<protein>
    <submittedName>
        <fullName evidence="1">Uncharacterized protein</fullName>
    </submittedName>
</protein>
<accession>A0A0S7Y194</accession>
<proteinExistence type="predicted"/>
<evidence type="ECO:0000313" key="1">
    <source>
        <dbReference type="EMBL" id="KPJ68454.1"/>
    </source>
</evidence>
<dbReference type="EMBL" id="LIZX01000052">
    <property type="protein sequence ID" value="KPJ68454.1"/>
    <property type="molecule type" value="Genomic_DNA"/>
</dbReference>
<reference evidence="1 2" key="1">
    <citation type="journal article" date="2015" name="Microbiome">
        <title>Genomic resolution of linkages in carbon, nitrogen, and sulfur cycling among widespread estuary sediment bacteria.</title>
        <authorList>
            <person name="Baker B.J."/>
            <person name="Lazar C.S."/>
            <person name="Teske A.P."/>
            <person name="Dick G.J."/>
        </authorList>
    </citation>
    <scope>NUCLEOTIDE SEQUENCE [LARGE SCALE GENOMIC DNA]</scope>
    <source>
        <strain evidence="1">DG_54_3</strain>
    </source>
</reference>
<name>A0A0S7Y194_UNCSA</name>
<evidence type="ECO:0000313" key="2">
    <source>
        <dbReference type="Proteomes" id="UP000051861"/>
    </source>
</evidence>
<sequence>MSDKEKDPLQQLEDILKDFWKENGNPHIIAAKHTEFMVEPKIFMGDKLNPEILKLLVINYLAQTSKQDSGTGNIDVSPEKLVIKSPKGKPLVVVRDKKVIQQYIAQRV</sequence>
<dbReference type="Proteomes" id="UP000051861">
    <property type="component" value="Unassembled WGS sequence"/>
</dbReference>
<gene>
    <name evidence="1" type="ORF">AMJ44_06480</name>
</gene>
<comment type="caution">
    <text evidence="1">The sequence shown here is derived from an EMBL/GenBank/DDBJ whole genome shotgun (WGS) entry which is preliminary data.</text>
</comment>
<organism evidence="1 2">
    <name type="scientific">candidate division WOR-1 bacterium DG_54_3</name>
    <dbReference type="NCBI Taxonomy" id="1703775"/>
    <lineage>
        <taxon>Bacteria</taxon>
        <taxon>Bacillati</taxon>
        <taxon>Saganbacteria</taxon>
    </lineage>
</organism>